<proteinExistence type="predicted"/>
<dbReference type="InterPro" id="IPR046335">
    <property type="entry name" value="LacI/GalR-like_sensor"/>
</dbReference>
<feature type="region of interest" description="Disordered" evidence="4">
    <location>
        <begin position="348"/>
        <end position="374"/>
    </location>
</feature>
<reference evidence="7" key="1">
    <citation type="submission" date="2020-08" db="EMBL/GenBank/DDBJ databases">
        <title>Complete genome sequence of Sphingobium barthaii strain KK22, a high-molecular-weight polycyclic aromatic hydrocarbon-degrading soil bacterium.</title>
        <authorList>
            <person name="Mori J.F."/>
            <person name="Kanaly R.A."/>
        </authorList>
    </citation>
    <scope>NUCLEOTIDE SEQUENCE [LARGE SCALE GENOMIC DNA]</scope>
    <source>
        <strain evidence="7">KK22</strain>
    </source>
</reference>
<dbReference type="GO" id="GO:0000976">
    <property type="term" value="F:transcription cis-regulatory region binding"/>
    <property type="evidence" value="ECO:0007669"/>
    <property type="project" value="TreeGrafter"/>
</dbReference>
<name>A0A7M2GKU4_SPHSA</name>
<dbReference type="PANTHER" id="PTHR30146:SF138">
    <property type="entry name" value="TRANSCRIPTIONAL REGULATORY PROTEIN"/>
    <property type="match status" value="1"/>
</dbReference>
<keyword evidence="1" id="KW-0805">Transcription regulation</keyword>
<dbReference type="InterPro" id="IPR010982">
    <property type="entry name" value="Lambda_DNA-bd_dom_sf"/>
</dbReference>
<dbReference type="KEGG" id="sbar:H5V43_00785"/>
<dbReference type="InterPro" id="IPR028082">
    <property type="entry name" value="Peripla_BP_I"/>
</dbReference>
<evidence type="ECO:0000313" key="7">
    <source>
        <dbReference type="Proteomes" id="UP000593663"/>
    </source>
</evidence>
<protein>
    <submittedName>
        <fullName evidence="6">LacI family DNA-binding transcriptional regulator</fullName>
    </submittedName>
</protein>
<dbReference type="PROSITE" id="PS50932">
    <property type="entry name" value="HTH_LACI_2"/>
    <property type="match status" value="1"/>
</dbReference>
<dbReference type="Gene3D" id="3.40.50.2300">
    <property type="match status" value="2"/>
</dbReference>
<dbReference type="Gene3D" id="1.10.260.40">
    <property type="entry name" value="lambda repressor-like DNA-binding domains"/>
    <property type="match status" value="1"/>
</dbReference>
<dbReference type="PANTHER" id="PTHR30146">
    <property type="entry name" value="LACI-RELATED TRANSCRIPTIONAL REPRESSOR"/>
    <property type="match status" value="1"/>
</dbReference>
<dbReference type="Pfam" id="PF00356">
    <property type="entry name" value="LacI"/>
    <property type="match status" value="1"/>
</dbReference>
<evidence type="ECO:0000256" key="3">
    <source>
        <dbReference type="ARBA" id="ARBA00023163"/>
    </source>
</evidence>
<evidence type="ECO:0000256" key="1">
    <source>
        <dbReference type="ARBA" id="ARBA00023015"/>
    </source>
</evidence>
<dbReference type="InterPro" id="IPR000843">
    <property type="entry name" value="HTH_LacI"/>
</dbReference>
<gene>
    <name evidence="6" type="ORF">H5V43_00785</name>
</gene>
<dbReference type="SMART" id="SM00354">
    <property type="entry name" value="HTH_LACI"/>
    <property type="match status" value="1"/>
</dbReference>
<dbReference type="SUPFAM" id="SSF53822">
    <property type="entry name" value="Periplasmic binding protein-like I"/>
    <property type="match status" value="1"/>
</dbReference>
<feature type="domain" description="HTH lacI-type" evidence="5">
    <location>
        <begin position="21"/>
        <end position="75"/>
    </location>
</feature>
<evidence type="ECO:0000256" key="4">
    <source>
        <dbReference type="SAM" id="MobiDB-lite"/>
    </source>
</evidence>
<dbReference type="CDD" id="cd01392">
    <property type="entry name" value="HTH_LacI"/>
    <property type="match status" value="1"/>
</dbReference>
<accession>A0A7M2GKU4</accession>
<evidence type="ECO:0000313" key="6">
    <source>
        <dbReference type="EMBL" id="QOT73045.1"/>
    </source>
</evidence>
<keyword evidence="2 6" id="KW-0238">DNA-binding</keyword>
<sequence>MGPTCREDAGKNKVAKQDTRPTIRHVAALAEVSLGTVSRVLNNHNSVKPAIRKKVLEAIDQLGFKPDAIAQSMRVGSTRTIGCILRDLTIPPLMAFISAAHDTLDAAGFSLLISNTEGREERERTLLSSLSRRRIDGIIFGNYTPIVGEFRDFLLELNVPIVLFDRNEASFDAVIVDHRAGVFQATKSLLELGHRRIALITGDQHLYLARERLQGYQEAFAEMGLSPDPTLLSSKSFLASAAYDVATDMLQRPEPPTAILAGGMDMLSGVLRAVHDRGLRIPEDISVIGAANSDLAELHSPPIAMIDWDYAKVGRLAATLLLDRINGTAESEARHVIVPTHYIARPSIGAPRAAEPAKPKPKSAKPKKDTAAVV</sequence>
<keyword evidence="3" id="KW-0804">Transcription</keyword>
<dbReference type="Proteomes" id="UP000593663">
    <property type="component" value="Chromosome 1"/>
</dbReference>
<dbReference type="Pfam" id="PF13377">
    <property type="entry name" value="Peripla_BP_3"/>
    <property type="match status" value="1"/>
</dbReference>
<organism evidence="6 7">
    <name type="scientific">Sphingobium fuliginis (strain ATCC 27551)</name>
    <dbReference type="NCBI Taxonomy" id="336203"/>
    <lineage>
        <taxon>Bacteria</taxon>
        <taxon>Pseudomonadati</taxon>
        <taxon>Pseudomonadota</taxon>
        <taxon>Alphaproteobacteria</taxon>
        <taxon>Sphingomonadales</taxon>
        <taxon>Sphingomonadaceae</taxon>
        <taxon>Sphingobium</taxon>
    </lineage>
</organism>
<dbReference type="GO" id="GO:0003700">
    <property type="term" value="F:DNA-binding transcription factor activity"/>
    <property type="evidence" value="ECO:0007669"/>
    <property type="project" value="TreeGrafter"/>
</dbReference>
<dbReference type="AlphaFoldDB" id="A0A7M2GKU4"/>
<dbReference type="EMBL" id="CP060035">
    <property type="protein sequence ID" value="QOT73045.1"/>
    <property type="molecule type" value="Genomic_DNA"/>
</dbReference>
<evidence type="ECO:0000256" key="2">
    <source>
        <dbReference type="ARBA" id="ARBA00023125"/>
    </source>
</evidence>
<dbReference type="SUPFAM" id="SSF47413">
    <property type="entry name" value="lambda repressor-like DNA-binding domains"/>
    <property type="match status" value="1"/>
</dbReference>
<evidence type="ECO:0000259" key="5">
    <source>
        <dbReference type="PROSITE" id="PS50932"/>
    </source>
</evidence>